<dbReference type="Pfam" id="PF05645">
    <property type="entry name" value="RNA_pol_Rpc82"/>
    <property type="match status" value="1"/>
</dbReference>
<evidence type="ECO:0000259" key="9">
    <source>
        <dbReference type="Pfam" id="PF22536"/>
    </source>
</evidence>
<keyword evidence="3 5" id="KW-0804">Transcription</keyword>
<evidence type="ECO:0000313" key="11">
    <source>
        <dbReference type="Proteomes" id="UP000266723"/>
    </source>
</evidence>
<comment type="function">
    <text evidence="5">DNA-dependent RNA polymerase catalyzes the transcription of DNA into RNA using the four ribonucleoside triphosphates as substrates. Specific core component of RNA polymerase III which synthesizes small RNAs, such as 5S rRNA and tRNAs.</text>
</comment>
<evidence type="ECO:0000256" key="6">
    <source>
        <dbReference type="SAM" id="MobiDB-lite"/>
    </source>
</evidence>
<evidence type="ECO:0000259" key="7">
    <source>
        <dbReference type="Pfam" id="PF05645"/>
    </source>
</evidence>
<keyword evidence="11" id="KW-1185">Reference proteome</keyword>
<comment type="subcellular location">
    <subcellularLocation>
        <location evidence="1 5">Nucleus</location>
    </subcellularLocation>
</comment>
<proteinExistence type="inferred from homology"/>
<dbReference type="InterPro" id="IPR036388">
    <property type="entry name" value="WH-like_DNA-bd_sf"/>
</dbReference>
<evidence type="ECO:0000259" key="8">
    <source>
        <dbReference type="Pfam" id="PF08221"/>
    </source>
</evidence>
<dbReference type="InterPro" id="IPR039748">
    <property type="entry name" value="RPC3"/>
</dbReference>
<evidence type="ECO:0000256" key="2">
    <source>
        <dbReference type="ARBA" id="ARBA00022478"/>
    </source>
</evidence>
<comment type="subunit">
    <text evidence="5">Component of the RNA polymerase III (Pol III) complex consisting of 17 subunits.</text>
</comment>
<sequence>MTTTEFGIVYAVHIITSHFGSVASKVCECLLRRGPLSSREISRLAESDINHSKVKDILYLLIQHNCVQAFSIEPPDGSESKAIVQYIALFSNILHRARYNKFSSKVVNEELGSQCSGVLDGLLSNGRLTLEQLIDRDRDSKKQMGSEAIRDSLQKLVAARFVERVPSPEPVLGNKDEGPAQKKRGAKPSKIFKEPESLEERILEAATPVDAIRFPFIFEQGSSSTVADDDSNISEGKRKQPEVDYTSGPSNEVIWRPNFEELIRRLRHKACVEIVKERRDEGCANVMKAMLEVGRSQEKKAKTDKSVRTPIFFSVPMSMGSIYEELIKTDAGREMTQERVEACLEQLSATSSYLPAFVIESDGSYIVDFKSIISVAQKDEMESVVMRRYGKEAFRMFRYLSQEDRFVETDKIADAALTEKKDTPQILLKMWKDGYLHMQKLAVTGVYIPFLLWKVNKLIVSRQMLDEMYHASLNLSLRLTHETDSEKELLLLPMEKLEGALKERRNKYRAKSVLLTSARFKLDDAIMLFHDF</sequence>
<dbReference type="Proteomes" id="UP000266723">
    <property type="component" value="Unassembled WGS sequence"/>
</dbReference>
<comment type="similarity">
    <text evidence="5">Belongs to the eukaryotic RPC3/POLR3C RNA polymerase subunit family.</text>
</comment>
<dbReference type="InterPro" id="IPR013197">
    <property type="entry name" value="RNA_pol_III_RPC82-rel_HTH"/>
</dbReference>
<organism evidence="10 11">
    <name type="scientific">Brassica cretica</name>
    <name type="common">Mustard</name>
    <dbReference type="NCBI Taxonomy" id="69181"/>
    <lineage>
        <taxon>Eukaryota</taxon>
        <taxon>Viridiplantae</taxon>
        <taxon>Streptophyta</taxon>
        <taxon>Embryophyta</taxon>
        <taxon>Tracheophyta</taxon>
        <taxon>Spermatophyta</taxon>
        <taxon>Magnoliopsida</taxon>
        <taxon>eudicotyledons</taxon>
        <taxon>Gunneridae</taxon>
        <taxon>Pentapetalae</taxon>
        <taxon>rosids</taxon>
        <taxon>malvids</taxon>
        <taxon>Brassicales</taxon>
        <taxon>Brassicaceae</taxon>
        <taxon>Brassiceae</taxon>
        <taxon>Brassica</taxon>
    </lineage>
</organism>
<feature type="domain" description="RNA polymerase III subunit RPC82-related helix-turn-helix" evidence="8">
    <location>
        <begin position="11"/>
        <end position="70"/>
    </location>
</feature>
<feature type="region of interest" description="Disordered" evidence="6">
    <location>
        <begin position="167"/>
        <end position="190"/>
    </location>
</feature>
<evidence type="ECO:0000256" key="4">
    <source>
        <dbReference type="ARBA" id="ARBA00023242"/>
    </source>
</evidence>
<dbReference type="InterPro" id="IPR008806">
    <property type="entry name" value="RNA_pol_III_Rpc82_C"/>
</dbReference>
<comment type="caution">
    <text evidence="10">The sequence shown here is derived from an EMBL/GenBank/DDBJ whole genome shotgun (WGS) entry which is preliminary data.</text>
</comment>
<accession>A0ABQ7CEU3</accession>
<evidence type="ECO:0000313" key="10">
    <source>
        <dbReference type="EMBL" id="KAF3549828.1"/>
    </source>
</evidence>
<gene>
    <name evidence="10" type="ORF">DY000_02006248</name>
</gene>
<dbReference type="Pfam" id="PF22536">
    <property type="entry name" value="WHD_POLR3C"/>
    <property type="match status" value="1"/>
</dbReference>
<protein>
    <recommendedName>
        <fullName evidence="5">DNA-directed RNA polymerase III subunit RPC3</fullName>
        <shortName evidence="5">RNA polymerase III subunit C3</shortName>
    </recommendedName>
</protein>
<evidence type="ECO:0000256" key="1">
    <source>
        <dbReference type="ARBA" id="ARBA00004123"/>
    </source>
</evidence>
<dbReference type="PANTHER" id="PTHR12949:SF0">
    <property type="entry name" value="DNA-DIRECTED RNA POLYMERASE III SUBUNIT RPC3"/>
    <property type="match status" value="1"/>
</dbReference>
<keyword evidence="2 5" id="KW-0240">DNA-directed RNA polymerase</keyword>
<reference evidence="10 11" key="1">
    <citation type="journal article" date="2020" name="BMC Genomics">
        <title>Intraspecific diversification of the crop wild relative Brassica cretica Lam. using demographic model selection.</title>
        <authorList>
            <person name="Kioukis A."/>
            <person name="Michalopoulou V.A."/>
            <person name="Briers L."/>
            <person name="Pirintsos S."/>
            <person name="Studholme D.J."/>
            <person name="Pavlidis P."/>
            <person name="Sarris P.F."/>
        </authorList>
    </citation>
    <scope>NUCLEOTIDE SEQUENCE [LARGE SCALE GENOMIC DNA]</scope>
    <source>
        <strain evidence="11">cv. PFS-1207/04</strain>
    </source>
</reference>
<dbReference type="Pfam" id="PF08221">
    <property type="entry name" value="HTH_9"/>
    <property type="match status" value="1"/>
</dbReference>
<keyword evidence="4 5" id="KW-0539">Nucleus</keyword>
<feature type="domain" description="RNA polymerase III Rpc82 C -terminal" evidence="7">
    <location>
        <begin position="152"/>
        <end position="374"/>
    </location>
</feature>
<dbReference type="EMBL" id="QGKV02000832">
    <property type="protein sequence ID" value="KAF3549828.1"/>
    <property type="molecule type" value="Genomic_DNA"/>
</dbReference>
<evidence type="ECO:0000256" key="5">
    <source>
        <dbReference type="RuleBase" id="RU367076"/>
    </source>
</evidence>
<name>A0ABQ7CEU3_BRACR</name>
<dbReference type="PANTHER" id="PTHR12949">
    <property type="entry name" value="RNA POLYMERASE III DNA DIRECTED -RELATED"/>
    <property type="match status" value="1"/>
</dbReference>
<dbReference type="InterPro" id="IPR055207">
    <property type="entry name" value="POLR3C_WHD"/>
</dbReference>
<feature type="region of interest" description="Disordered" evidence="6">
    <location>
        <begin position="223"/>
        <end position="249"/>
    </location>
</feature>
<evidence type="ECO:0000256" key="3">
    <source>
        <dbReference type="ARBA" id="ARBA00023163"/>
    </source>
</evidence>
<feature type="domain" description="DNA-directed RNA polymerase III subunit RPC3 winged-helix" evidence="9">
    <location>
        <begin position="382"/>
        <end position="449"/>
    </location>
</feature>
<dbReference type="Gene3D" id="1.10.10.10">
    <property type="entry name" value="Winged helix-like DNA-binding domain superfamily/Winged helix DNA-binding domain"/>
    <property type="match status" value="4"/>
</dbReference>